<dbReference type="CDD" id="cd22005">
    <property type="entry name" value="HMG-box_AtHMGB1-like"/>
    <property type="match status" value="1"/>
</dbReference>
<dbReference type="EMBL" id="OZ023707">
    <property type="protein sequence ID" value="CAK9878919.1"/>
    <property type="molecule type" value="Genomic_DNA"/>
</dbReference>
<dbReference type="SMART" id="SM00398">
    <property type="entry name" value="HMG"/>
    <property type="match status" value="1"/>
</dbReference>
<feature type="region of interest" description="Disordered" evidence="5">
    <location>
        <begin position="1"/>
        <end position="63"/>
    </location>
</feature>
<dbReference type="SUPFAM" id="SSF47095">
    <property type="entry name" value="HMG-box"/>
    <property type="match status" value="1"/>
</dbReference>
<evidence type="ECO:0000256" key="3">
    <source>
        <dbReference type="ARBA" id="ARBA00023242"/>
    </source>
</evidence>
<sequence>MKDTKGKKGAPMLVKSTVKDKTRKVEEKDIKKRKGALKEAKAKKPKLSKKAAKAAKDPNAPKRPATAFFLFLNEFRKTFKEDHPDVKGVTMVGKAGGERWKDMSDAEKAPYINKASQKKSEYVKTLAAYKQKQVEDDDEDGAEESDKSKSEINDDEDDEDCQSGEDMDTDES</sequence>
<evidence type="ECO:0000256" key="2">
    <source>
        <dbReference type="ARBA" id="ARBA00023125"/>
    </source>
</evidence>
<feature type="region of interest" description="Disordered" evidence="5">
    <location>
        <begin position="96"/>
        <end position="172"/>
    </location>
</feature>
<dbReference type="Gene3D" id="1.10.30.10">
    <property type="entry name" value="High mobility group box domain"/>
    <property type="match status" value="1"/>
</dbReference>
<proteinExistence type="predicted"/>
<evidence type="ECO:0000313" key="8">
    <source>
        <dbReference type="Proteomes" id="UP001497522"/>
    </source>
</evidence>
<keyword evidence="3 4" id="KW-0539">Nucleus</keyword>
<accession>A0ABP1BTA9</accession>
<dbReference type="Proteomes" id="UP001497522">
    <property type="component" value="Chromosome 6"/>
</dbReference>
<feature type="domain" description="HMG box" evidence="6">
    <location>
        <begin position="61"/>
        <end position="130"/>
    </location>
</feature>
<dbReference type="PANTHER" id="PTHR46261">
    <property type="entry name" value="HIGH MOBILITY GROUP B PROTEIN 4-RELATED"/>
    <property type="match status" value="1"/>
</dbReference>
<dbReference type="Pfam" id="PF00505">
    <property type="entry name" value="HMG_box"/>
    <property type="match status" value="1"/>
</dbReference>
<comment type="subcellular location">
    <subcellularLocation>
        <location evidence="1">Nucleus</location>
    </subcellularLocation>
</comment>
<dbReference type="InterPro" id="IPR036910">
    <property type="entry name" value="HMG_box_dom_sf"/>
</dbReference>
<gene>
    <name evidence="7" type="ORF">CSSPJE1EN2_LOCUS20596</name>
</gene>
<protein>
    <recommendedName>
        <fullName evidence="6">HMG box domain-containing protein</fullName>
    </recommendedName>
</protein>
<name>A0ABP1BTA9_9BRYO</name>
<feature type="DNA-binding region" description="HMG box" evidence="4">
    <location>
        <begin position="61"/>
        <end position="130"/>
    </location>
</feature>
<evidence type="ECO:0000259" key="6">
    <source>
        <dbReference type="PROSITE" id="PS50118"/>
    </source>
</evidence>
<dbReference type="InterPro" id="IPR031061">
    <property type="entry name" value="HMGB_plant"/>
</dbReference>
<dbReference type="InterPro" id="IPR009071">
    <property type="entry name" value="HMG_box_dom"/>
</dbReference>
<feature type="compositionally biased region" description="Basic and acidic residues" evidence="5">
    <location>
        <begin position="96"/>
        <end position="108"/>
    </location>
</feature>
<feature type="compositionally biased region" description="Basic and acidic residues" evidence="5">
    <location>
        <begin position="17"/>
        <end position="42"/>
    </location>
</feature>
<evidence type="ECO:0000313" key="7">
    <source>
        <dbReference type="EMBL" id="CAK9878919.1"/>
    </source>
</evidence>
<feature type="compositionally biased region" description="Basic residues" evidence="5">
    <location>
        <begin position="43"/>
        <end position="53"/>
    </location>
</feature>
<keyword evidence="2 4" id="KW-0238">DNA-binding</keyword>
<feature type="compositionally biased region" description="Acidic residues" evidence="5">
    <location>
        <begin position="153"/>
        <end position="172"/>
    </location>
</feature>
<evidence type="ECO:0000256" key="4">
    <source>
        <dbReference type="PROSITE-ProRule" id="PRU00267"/>
    </source>
</evidence>
<evidence type="ECO:0000256" key="5">
    <source>
        <dbReference type="SAM" id="MobiDB-lite"/>
    </source>
</evidence>
<reference evidence="7" key="1">
    <citation type="submission" date="2024-03" db="EMBL/GenBank/DDBJ databases">
        <authorList>
            <consortium name="ELIXIR-Norway"/>
            <consortium name="Elixir Norway"/>
        </authorList>
    </citation>
    <scope>NUCLEOTIDE SEQUENCE</scope>
</reference>
<dbReference type="PANTHER" id="PTHR46261:SF18">
    <property type="entry name" value="DNA-BINDING PROTEIN MNB1B"/>
    <property type="match status" value="1"/>
</dbReference>
<keyword evidence="8" id="KW-1185">Reference proteome</keyword>
<dbReference type="PROSITE" id="PS50118">
    <property type="entry name" value="HMG_BOX_2"/>
    <property type="match status" value="1"/>
</dbReference>
<organism evidence="7 8">
    <name type="scientific">Sphagnum jensenii</name>
    <dbReference type="NCBI Taxonomy" id="128206"/>
    <lineage>
        <taxon>Eukaryota</taxon>
        <taxon>Viridiplantae</taxon>
        <taxon>Streptophyta</taxon>
        <taxon>Embryophyta</taxon>
        <taxon>Bryophyta</taxon>
        <taxon>Sphagnophytina</taxon>
        <taxon>Sphagnopsida</taxon>
        <taxon>Sphagnales</taxon>
        <taxon>Sphagnaceae</taxon>
        <taxon>Sphagnum</taxon>
    </lineage>
</organism>
<evidence type="ECO:0000256" key="1">
    <source>
        <dbReference type="ARBA" id="ARBA00004123"/>
    </source>
</evidence>